<accession>A0A2S4A1V8</accession>
<sequence length="151" mass="15711">MFPWTKRDAAAPLPPAAIPRDGGIPWQGAGLTATDVDLPRGRKGTKLMHCVQLTTSDLTVTMLHAEILELLDGRISMVDPMGASPDVFLCNAVGVDAAATAGRASEAGKWMAVFPADALALMVVPVSEPPAAVMSGSDVASFSAWARKLAK</sequence>
<proteinExistence type="predicted"/>
<reference evidence="1 2" key="1">
    <citation type="submission" date="2018-01" db="EMBL/GenBank/DDBJ databases">
        <title>Arthrobacter sp. nov., from glaciers in China.</title>
        <authorList>
            <person name="Liu Q."/>
            <person name="Xin Y.-H."/>
        </authorList>
    </citation>
    <scope>NUCLEOTIDE SEQUENCE [LARGE SCALE GENOMIC DNA]</scope>
    <source>
        <strain evidence="1 2">HLT2-12-2</strain>
    </source>
</reference>
<evidence type="ECO:0000313" key="2">
    <source>
        <dbReference type="Proteomes" id="UP000237061"/>
    </source>
</evidence>
<gene>
    <name evidence="1" type="ORF">CVS27_00330</name>
</gene>
<evidence type="ECO:0000313" key="1">
    <source>
        <dbReference type="EMBL" id="POH75097.1"/>
    </source>
</evidence>
<name>A0A2S4A1V8_ARTGL</name>
<comment type="caution">
    <text evidence="1">The sequence shown here is derived from an EMBL/GenBank/DDBJ whole genome shotgun (WGS) entry which is preliminary data.</text>
</comment>
<protein>
    <submittedName>
        <fullName evidence="1">Uncharacterized protein</fullName>
    </submittedName>
</protein>
<dbReference type="AlphaFoldDB" id="A0A2S4A1V8"/>
<dbReference type="Proteomes" id="UP000237061">
    <property type="component" value="Unassembled WGS sequence"/>
</dbReference>
<dbReference type="RefSeq" id="WP_103463758.1">
    <property type="nucleotide sequence ID" value="NZ_PPXC01000001.1"/>
</dbReference>
<dbReference type="EMBL" id="PPXC01000001">
    <property type="protein sequence ID" value="POH75097.1"/>
    <property type="molecule type" value="Genomic_DNA"/>
</dbReference>
<keyword evidence="2" id="KW-1185">Reference proteome</keyword>
<organism evidence="1 2">
    <name type="scientific">Arthrobacter glacialis</name>
    <dbReference type="NCBI Taxonomy" id="1664"/>
    <lineage>
        <taxon>Bacteria</taxon>
        <taxon>Bacillati</taxon>
        <taxon>Actinomycetota</taxon>
        <taxon>Actinomycetes</taxon>
        <taxon>Micrococcales</taxon>
        <taxon>Micrococcaceae</taxon>
        <taxon>Arthrobacter</taxon>
    </lineage>
</organism>